<dbReference type="PANTHER" id="PTHR15168:SF0">
    <property type="entry name" value="CYTOCHROME B-245 LIGHT CHAIN"/>
    <property type="match status" value="1"/>
</dbReference>
<evidence type="ECO:0000256" key="16">
    <source>
        <dbReference type="SAM" id="Phobius"/>
    </source>
</evidence>
<gene>
    <name evidence="17" type="ORF">SNE40_007981</name>
</gene>
<keyword evidence="7 16" id="KW-0472">Membrane</keyword>
<evidence type="ECO:0000256" key="3">
    <source>
        <dbReference type="ARBA" id="ARBA00017733"/>
    </source>
</evidence>
<proteinExistence type="inferred from homology"/>
<accession>A0AAN8Q9E8</accession>
<evidence type="ECO:0000256" key="14">
    <source>
        <dbReference type="ARBA" id="ARBA00050017"/>
    </source>
</evidence>
<feature type="region of interest" description="Disordered" evidence="15">
    <location>
        <begin position="140"/>
        <end position="169"/>
    </location>
</feature>
<dbReference type="EMBL" id="JAZGQO010000006">
    <property type="protein sequence ID" value="KAK6185835.1"/>
    <property type="molecule type" value="Genomic_DNA"/>
</dbReference>
<reference evidence="17 18" key="1">
    <citation type="submission" date="2024-01" db="EMBL/GenBank/DDBJ databases">
        <title>The genome of the rayed Mediterranean limpet Patella caerulea (Linnaeus, 1758).</title>
        <authorList>
            <person name="Anh-Thu Weber A."/>
            <person name="Halstead-Nussloch G."/>
        </authorList>
    </citation>
    <scope>NUCLEOTIDE SEQUENCE [LARGE SCALE GENOMIC DNA]</scope>
    <source>
        <strain evidence="17">AATW-2023a</strain>
        <tissue evidence="17">Whole specimen</tissue>
    </source>
</reference>
<dbReference type="GO" id="GO:0005886">
    <property type="term" value="C:plasma membrane"/>
    <property type="evidence" value="ECO:0007669"/>
    <property type="project" value="UniProtKB-SubCell"/>
</dbReference>
<organism evidence="17 18">
    <name type="scientific">Patella caerulea</name>
    <name type="common">Rayed Mediterranean limpet</name>
    <dbReference type="NCBI Taxonomy" id="87958"/>
    <lineage>
        <taxon>Eukaryota</taxon>
        <taxon>Metazoa</taxon>
        <taxon>Spiralia</taxon>
        <taxon>Lophotrochozoa</taxon>
        <taxon>Mollusca</taxon>
        <taxon>Gastropoda</taxon>
        <taxon>Patellogastropoda</taxon>
        <taxon>Patelloidea</taxon>
        <taxon>Patellidae</taxon>
        <taxon>Patella</taxon>
    </lineage>
</organism>
<evidence type="ECO:0000256" key="2">
    <source>
        <dbReference type="ARBA" id="ARBA00010590"/>
    </source>
</evidence>
<dbReference type="GO" id="GO:0020037">
    <property type="term" value="F:heme binding"/>
    <property type="evidence" value="ECO:0007669"/>
    <property type="project" value="InterPro"/>
</dbReference>
<comment type="similarity">
    <text evidence="2">Belongs to the p22phox family.</text>
</comment>
<evidence type="ECO:0000256" key="5">
    <source>
        <dbReference type="ARBA" id="ARBA00022692"/>
    </source>
</evidence>
<evidence type="ECO:0000256" key="11">
    <source>
        <dbReference type="ARBA" id="ARBA00031995"/>
    </source>
</evidence>
<feature type="transmembrane region" description="Helical" evidence="16">
    <location>
        <begin position="12"/>
        <end position="30"/>
    </location>
</feature>
<dbReference type="Proteomes" id="UP001347796">
    <property type="component" value="Unassembled WGS sequence"/>
</dbReference>
<evidence type="ECO:0000256" key="10">
    <source>
        <dbReference type="ARBA" id="ARBA00031067"/>
    </source>
</evidence>
<keyword evidence="18" id="KW-1185">Reference proteome</keyword>
<sequence>MGKIEWAMWANEQALATSAVVVLGGIIAVAGQFKNWQFGVYGIVVGILVFILEYPRGERKNGKCLERKFQRPLTKFVQCGGLLTRNYFVRFVLYLIFTVPCCFILPTLLGGMCFFITSAIYFTAAIKGEEWKPVLEDVTERKQGPTVIEPPRHPPPRHPPRQQPNDSRV</sequence>
<keyword evidence="6 16" id="KW-1133">Transmembrane helix</keyword>
<comment type="caution">
    <text evidence="17">The sequence shown here is derived from an EMBL/GenBank/DDBJ whole genome shotgun (WGS) entry which is preliminary data.</text>
</comment>
<evidence type="ECO:0000313" key="18">
    <source>
        <dbReference type="Proteomes" id="UP001347796"/>
    </source>
</evidence>
<evidence type="ECO:0000256" key="15">
    <source>
        <dbReference type="SAM" id="MobiDB-lite"/>
    </source>
</evidence>
<evidence type="ECO:0000256" key="13">
    <source>
        <dbReference type="ARBA" id="ARBA00033347"/>
    </source>
</evidence>
<evidence type="ECO:0000256" key="9">
    <source>
        <dbReference type="ARBA" id="ARBA00030298"/>
    </source>
</evidence>
<evidence type="ECO:0000256" key="7">
    <source>
        <dbReference type="ARBA" id="ARBA00023136"/>
    </source>
</evidence>
<feature type="transmembrane region" description="Helical" evidence="16">
    <location>
        <begin position="36"/>
        <end position="55"/>
    </location>
</feature>
<keyword evidence="5 16" id="KW-0812">Transmembrane</keyword>
<evidence type="ECO:0000256" key="1">
    <source>
        <dbReference type="ARBA" id="ARBA00004236"/>
    </source>
</evidence>
<evidence type="ECO:0000256" key="4">
    <source>
        <dbReference type="ARBA" id="ARBA00022475"/>
    </source>
</evidence>
<dbReference type="InterPro" id="IPR007732">
    <property type="entry name" value="Cyt_b558_asu"/>
</dbReference>
<evidence type="ECO:0000256" key="6">
    <source>
        <dbReference type="ARBA" id="ARBA00022989"/>
    </source>
</evidence>
<evidence type="ECO:0000256" key="12">
    <source>
        <dbReference type="ARBA" id="ARBA00032067"/>
    </source>
</evidence>
<keyword evidence="4" id="KW-1003">Cell membrane</keyword>
<dbReference type="Pfam" id="PF05038">
    <property type="entry name" value="Cytochrom_B558a"/>
    <property type="match status" value="1"/>
</dbReference>
<comment type="subcellular location">
    <subcellularLocation>
        <location evidence="1">Cell membrane</location>
    </subcellularLocation>
</comment>
<comment type="subunit">
    <text evidence="14">Component of the phagocyte NADPH oxidase core complex/cytochrome b558 complex, composed of CYBB (heavy chain (beta)) and CYBA (light chain (alpha)). Component of the phagocyte NADPH oxidase complex composed of an obligatory core heterodimer formed by the membrane proteins CYBA and CYBB and the cytosolic regulatory subunits NCF1/p47-phox, NCF2/p67-phox, NCF4/p40-phox and the small GTPase RAC1 or RAC2. Interacts with NCF1 (via SH3 domain). Interacts with SH3PXD2A. Interacts with DUOX1, DUOX2 and TPO. Interacts with NOX4; this interaction mediates superoxide generation. Interacts with calprotectin (S100A8/9). Interacts with GBP7. Interacts with NOXO1. Forms a heterodimer with NOX3 and is essential for activity and cell membrane localization of NOX3. Interacts with NOX1.</text>
</comment>
<dbReference type="PANTHER" id="PTHR15168">
    <property type="entry name" value="CYTOCHROME B-245 LIGHT CHAIN"/>
    <property type="match status" value="1"/>
</dbReference>
<protein>
    <recommendedName>
        <fullName evidence="3">Cytochrome b-245 light chain</fullName>
    </recommendedName>
    <alternativeName>
        <fullName evidence="11">Cytochrome b(558) alpha chain</fullName>
    </alternativeName>
    <alternativeName>
        <fullName evidence="10">Cytochrome b558 subunit alpha</fullName>
    </alternativeName>
    <alternativeName>
        <fullName evidence="13">Neutrophil cytochrome b 22 kDa polypeptide</fullName>
    </alternativeName>
    <alternativeName>
        <fullName evidence="12">Superoxide-generating NADPH oxidase light chain subunit</fullName>
    </alternativeName>
    <alternativeName>
        <fullName evidence="8">p22 phagocyte B-cytochrome</fullName>
    </alternativeName>
    <alternativeName>
        <fullName evidence="9">p22-phox</fullName>
    </alternativeName>
</protein>
<dbReference type="AlphaFoldDB" id="A0AAN8Q9E8"/>
<name>A0AAN8Q9E8_PATCE</name>
<evidence type="ECO:0000313" key="17">
    <source>
        <dbReference type="EMBL" id="KAK6185835.1"/>
    </source>
</evidence>
<evidence type="ECO:0000256" key="8">
    <source>
        <dbReference type="ARBA" id="ARBA00030106"/>
    </source>
</evidence>